<dbReference type="InterPro" id="IPR050955">
    <property type="entry name" value="Plant_Biomass_Hydrol_Est"/>
</dbReference>
<gene>
    <name evidence="5" type="ORF">SOCEGT47_075950</name>
</gene>
<evidence type="ECO:0000256" key="1">
    <source>
        <dbReference type="ARBA" id="ARBA00022729"/>
    </source>
</evidence>
<feature type="compositionally biased region" description="Gly residues" evidence="3">
    <location>
        <begin position="65"/>
        <end position="125"/>
    </location>
</feature>
<evidence type="ECO:0000256" key="2">
    <source>
        <dbReference type="ARBA" id="ARBA00022801"/>
    </source>
</evidence>
<feature type="compositionally biased region" description="Low complexity" evidence="3">
    <location>
        <begin position="54"/>
        <end position="64"/>
    </location>
</feature>
<evidence type="ECO:0000256" key="3">
    <source>
        <dbReference type="SAM" id="MobiDB-lite"/>
    </source>
</evidence>
<dbReference type="InterPro" id="IPR029058">
    <property type="entry name" value="AB_hydrolase_fold"/>
</dbReference>
<keyword evidence="1 4" id="KW-0732">Signal</keyword>
<evidence type="ECO:0008006" key="7">
    <source>
        <dbReference type="Google" id="ProtNLM"/>
    </source>
</evidence>
<dbReference type="PANTHER" id="PTHR43037:SF5">
    <property type="entry name" value="FERULOYL ESTERASE"/>
    <property type="match status" value="1"/>
</dbReference>
<evidence type="ECO:0000313" key="5">
    <source>
        <dbReference type="EMBL" id="AUX27022.1"/>
    </source>
</evidence>
<evidence type="ECO:0000256" key="4">
    <source>
        <dbReference type="SAM" id="SignalP"/>
    </source>
</evidence>
<organism evidence="5 6">
    <name type="scientific">Sorangium cellulosum</name>
    <name type="common">Polyangium cellulosum</name>
    <dbReference type="NCBI Taxonomy" id="56"/>
    <lineage>
        <taxon>Bacteria</taxon>
        <taxon>Pseudomonadati</taxon>
        <taxon>Myxococcota</taxon>
        <taxon>Polyangia</taxon>
        <taxon>Polyangiales</taxon>
        <taxon>Polyangiaceae</taxon>
        <taxon>Sorangium</taxon>
    </lineage>
</organism>
<dbReference type="PANTHER" id="PTHR43037">
    <property type="entry name" value="UNNAMED PRODUCT-RELATED"/>
    <property type="match status" value="1"/>
</dbReference>
<keyword evidence="2" id="KW-0378">Hydrolase</keyword>
<dbReference type="Proteomes" id="UP000295781">
    <property type="component" value="Chromosome"/>
</dbReference>
<feature type="chain" id="PRO_5020494309" description="Esterase" evidence="4">
    <location>
        <begin position="21"/>
        <end position="403"/>
    </location>
</feature>
<name>A0A4V0NEQ8_SORCE</name>
<feature type="compositionally biased region" description="Gly residues" evidence="3">
    <location>
        <begin position="35"/>
        <end position="53"/>
    </location>
</feature>
<feature type="signal peptide" evidence="4">
    <location>
        <begin position="1"/>
        <end position="20"/>
    </location>
</feature>
<feature type="region of interest" description="Disordered" evidence="3">
    <location>
        <begin position="27"/>
        <end position="133"/>
    </location>
</feature>
<evidence type="ECO:0000313" key="6">
    <source>
        <dbReference type="Proteomes" id="UP000295781"/>
    </source>
</evidence>
<proteinExistence type="predicted"/>
<dbReference type="EMBL" id="CP012670">
    <property type="protein sequence ID" value="AUX27022.1"/>
    <property type="molecule type" value="Genomic_DNA"/>
</dbReference>
<accession>A0A4V0NEQ8</accession>
<dbReference type="GO" id="GO:0016787">
    <property type="term" value="F:hydrolase activity"/>
    <property type="evidence" value="ECO:0007669"/>
    <property type="project" value="UniProtKB-KW"/>
</dbReference>
<sequence>MKKHRFLASLACIGCALSLAACGSNDGHSGAAPTGQGGGGASTAGAASGGSSGGSPRDASASAGGQAGAGVGGGAPSGGAGGGVGGEAGSGVGGEAGSGVGGEAGSGGVGGVGGGAGSAGTGGPGEFEPVTISFGTTLDPRTQVLEARALAESIADPSSPQWRAKGDQRRTYHFPAAGADVPYRVCVPERWDGTSKLPLVMFLHGASNDESSYLDQNDKQMVKLADQHGVLLVSPLGYRGAYGTFLRLPAVFGQPEEAEKLLAMRTPERERDQELSEKDVINVLELVLSEYPIDRSAMFLTGHSMGSGGTWYIGAKYADYWRALAPMSGPFVLESGYPWDRLRDVPVFVTEGTRGTPSLTGSRELRDWMMAGGYPITYKEVDADHAGMVPLVLPDVFDFFDRR</sequence>
<protein>
    <recommendedName>
        <fullName evidence="7">Esterase</fullName>
    </recommendedName>
</protein>
<dbReference type="SUPFAM" id="SSF53474">
    <property type="entry name" value="alpha/beta-Hydrolases"/>
    <property type="match status" value="1"/>
</dbReference>
<reference evidence="5 6" key="1">
    <citation type="submission" date="2015-09" db="EMBL/GenBank/DDBJ databases">
        <title>Sorangium comparison.</title>
        <authorList>
            <person name="Zaburannyi N."/>
            <person name="Bunk B."/>
            <person name="Overmann J."/>
            <person name="Mueller R."/>
        </authorList>
    </citation>
    <scope>NUCLEOTIDE SEQUENCE [LARGE SCALE GENOMIC DNA]</scope>
    <source>
        <strain evidence="5 6">So ceGT47</strain>
    </source>
</reference>
<dbReference type="AlphaFoldDB" id="A0A4V0NEQ8"/>
<dbReference type="PROSITE" id="PS51257">
    <property type="entry name" value="PROKAR_LIPOPROTEIN"/>
    <property type="match status" value="1"/>
</dbReference>
<dbReference type="Gene3D" id="3.40.50.1820">
    <property type="entry name" value="alpha/beta hydrolase"/>
    <property type="match status" value="1"/>
</dbReference>